<dbReference type="InterPro" id="IPR019787">
    <property type="entry name" value="Znf_PHD-finger"/>
</dbReference>
<dbReference type="OrthoDB" id="787137at2759"/>
<dbReference type="Pfam" id="PF13832">
    <property type="entry name" value="zf-HC5HC2H_2"/>
    <property type="match status" value="1"/>
</dbReference>
<evidence type="ECO:0000256" key="10">
    <source>
        <dbReference type="PROSITE-ProRule" id="PRU00146"/>
    </source>
</evidence>
<dbReference type="Pfam" id="PF00856">
    <property type="entry name" value="SET"/>
    <property type="match status" value="1"/>
</dbReference>
<dbReference type="Gene3D" id="2.170.270.10">
    <property type="entry name" value="SET domain"/>
    <property type="match status" value="1"/>
</dbReference>
<feature type="compositionally biased region" description="Low complexity" evidence="11">
    <location>
        <begin position="1533"/>
        <end position="1544"/>
    </location>
</feature>
<dbReference type="InterPro" id="IPR034732">
    <property type="entry name" value="EPHD"/>
</dbReference>
<feature type="compositionally biased region" description="Basic residues" evidence="11">
    <location>
        <begin position="169"/>
        <end position="178"/>
    </location>
</feature>
<keyword evidence="9" id="KW-0539">Nucleus</keyword>
<evidence type="ECO:0000313" key="14">
    <source>
        <dbReference type="EMBL" id="KAJ1967289.1"/>
    </source>
</evidence>
<sequence>MVRRPHSTKAGGASSSRFNQGVGGNHNNRVCLLNLVTSGLLNPGWLVNFRNHTALVTPKGTLRPNPDEPLSVEMSTEYETPSAWATAVCKMGRHGRVAVNGWSSVKVHVHCEAFDGRMQQIEVPLDTLRQKYLASTSGDAEMANLPLSHFLGDSRKRKLRPDGVNGKRTNSKTRRHNGHAAEPITDYTDAPVQRGRPQSTAATVDATLQGGLSWQGVPPSVANKSNCAAELKDTGPAVAGIRPTVSGSGRLGTTTQVPLHPGVESTILPQDGSTGDGPRKNVTQRLKNKRRKKLGLKISNWLDYRRQTRGVPWTFPRIRRLIVGQALRSNDGVRAANAILKQKSRAYLGESACSLLHTQGDFPCLPYNSEGTSDDLCVACTKGFSAPHTSSTVSKLESNKCSTTPFHCAMCSEDYHPACAGHDDQMDTGNGGSSTRSKPDHAPEGKPCAYCARCAYCQEAEPLGQLLQCDHCPRLSHVGCLSPAAITAIRQFRRWVCAECVHCHECGSRHPEGMFDLPAEDALDVGPNGVKNGTEDRFWVYDYTLCWPCGKLLEKGNLCPLCQGVYRDDDYETPMITCDTCGNWVHCACDDQLTTERYNRLVEDEASQYFCPICRKEQDESLMWTLPVAFERERVWVASIGGLRSSLLLQVKDQLPFKPRSNYGKAGQSDKVLSPAGGTFHLTLSSAQIDYSLEIHPQYDLGLVAPTRSQSLISEARDRPNEYGNAPSPGRPGGLRDLLLAATDSIPSSHNVLFASAPPTPVARSTFRKPSVSATTCPGGDISTGAVPSILPSEPPPSSEVDAAEVLLTLFSAEPSPSPAVSVPVSSNASPSPHFEKRRPDSAVATTFASSLPPPREPSTRRPSIAELLASPPLSSTTVAGSKPIKCLLCHGTELSPLGNTTNTGAVSMLPTPPTSIPSQRSQSKGILPATGPTVGTGRLLFLYSHTYPDAWAHVDCLLWLPDIHINDKYEVEGIEAALVRAQNTYCALCSRVGATVRCAAGSLCSTSYHVSCLFSKAQHLFPTDRRPSLYHHLRCLLCHVHAKTHHTLFANEGNQLDEANPTVLELNAMPLATAMSVSRPQVTEHTRVTSDMADHSPVGREPLTTDQRNASPAVLATIPEHERLSLADDTLATAYRIGNLMVSSIGRLADNNGKSDQEPYIYVTGDFPDFLAPIDYTCRRTLISYVHPGQSTSVRCQMVPWSYTSEPKVKLFPNVASQRQFLADPTLGELVYGAGWELTVADDMSANGTIRAPTLYHALEILFSRYSHGYEADLYHTVRDQTRFLRCPGDFVGLGNAHLLRMLSHKLPGYQTLYRTLVQPDVGDTRVTDALNIVYCQRDAYMETQSLDSWLTKVHPRVPMDDSCSAARTDLVYRRRVPSVARATTAVNAYGGVLLTHTHVSNTTSSSSPLPKDSGQGTTGNDDDLYAEYIRQYPTKPFWFVAPSECYIKTMEQLYEYSQDDPNFSKKVRALREGDRHHNTTLMDRSLPRTHQLPLSLYQTHYYANRNYSGHGSTRQRTGHNATLSPRSLFPSSGNSETSASNSPELRGASLSDNDGHREAGTDTDRRQRMGSEPWHLDLDEVDASLAEPDNSRYNALSVFGTFGHRIDQPGILLPSPDPVGLGAVVNRVACAGIGAFFRVVGHVHSSRMTHPSKYYTPSDYSVVSHILQAPALRDLSENNRRFWEQEVPSYGEDPGWAAHRSLQRSTLGLFTSHSFEKGEVVLEVTGELIGKHQAYHRQLDFLNITQRIVGDTVARGRGSGNVGRPPRLYATGGPSPTSRFPIPAENGTSAVEAKSPPSPYTTTHSPASGSAVKGCATQRYPPCIMVRASRDWFVDLSATRSPCGYVQHSARPNLYPRTLCLKDGRLRVVLCAARNIDTEEELTLSFE</sequence>
<keyword evidence="3" id="KW-0677">Repeat</keyword>
<dbReference type="InterPro" id="IPR011011">
    <property type="entry name" value="Znf_FYVE_PHD"/>
</dbReference>
<evidence type="ECO:0000256" key="2">
    <source>
        <dbReference type="ARBA" id="ARBA00022723"/>
    </source>
</evidence>
<keyword evidence="5" id="KW-0862">Zinc</keyword>
<evidence type="ECO:0000313" key="15">
    <source>
        <dbReference type="Proteomes" id="UP001150925"/>
    </source>
</evidence>
<feature type="region of interest" description="Disordered" evidence="11">
    <location>
        <begin position="239"/>
        <end position="280"/>
    </location>
</feature>
<dbReference type="GO" id="GO:0006325">
    <property type="term" value="P:chromatin organization"/>
    <property type="evidence" value="ECO:0007669"/>
    <property type="project" value="UniProtKB-KW"/>
</dbReference>
<comment type="subcellular location">
    <subcellularLocation>
        <location evidence="1">Nucleus</location>
    </subcellularLocation>
</comment>
<evidence type="ECO:0000256" key="7">
    <source>
        <dbReference type="ARBA" id="ARBA00023015"/>
    </source>
</evidence>
<accession>A0A9W8ARE9</accession>
<feature type="compositionally biased region" description="Basic and acidic residues" evidence="11">
    <location>
        <begin position="1555"/>
        <end position="1576"/>
    </location>
</feature>
<keyword evidence="8" id="KW-0804">Transcription</keyword>
<dbReference type="SUPFAM" id="SSF57903">
    <property type="entry name" value="FYVE/PHD zinc finger"/>
    <property type="match status" value="2"/>
</dbReference>
<comment type="caution">
    <text evidence="14">The sequence shown here is derived from an EMBL/GenBank/DDBJ whole genome shotgun (WGS) entry which is preliminary data.</text>
</comment>
<feature type="compositionally biased region" description="Polar residues" evidence="11">
    <location>
        <begin position="245"/>
        <end position="257"/>
    </location>
</feature>
<feature type="region of interest" description="Disordered" evidence="11">
    <location>
        <begin position="1402"/>
        <end position="1424"/>
    </location>
</feature>
<evidence type="ECO:0000256" key="4">
    <source>
        <dbReference type="ARBA" id="ARBA00022771"/>
    </source>
</evidence>
<dbReference type="InterPro" id="IPR013083">
    <property type="entry name" value="Znf_RING/FYVE/PHD"/>
</dbReference>
<dbReference type="EMBL" id="JANBPY010000363">
    <property type="protein sequence ID" value="KAJ1967289.1"/>
    <property type="molecule type" value="Genomic_DNA"/>
</dbReference>
<feature type="domain" description="PHD-type" evidence="13">
    <location>
        <begin position="922"/>
        <end position="1043"/>
    </location>
</feature>
<feature type="compositionally biased region" description="Low complexity" evidence="11">
    <location>
        <begin position="817"/>
        <end position="833"/>
    </location>
</feature>
<evidence type="ECO:0000256" key="5">
    <source>
        <dbReference type="ARBA" id="ARBA00022833"/>
    </source>
</evidence>
<feature type="region of interest" description="Disordered" evidence="11">
    <location>
        <begin position="1"/>
        <end position="21"/>
    </location>
</feature>
<dbReference type="GO" id="GO:0005634">
    <property type="term" value="C:nucleus"/>
    <property type="evidence" value="ECO:0007669"/>
    <property type="project" value="UniProtKB-SubCell"/>
</dbReference>
<evidence type="ECO:0000259" key="13">
    <source>
        <dbReference type="PROSITE" id="PS51805"/>
    </source>
</evidence>
<dbReference type="GO" id="GO:0008270">
    <property type="term" value="F:zinc ion binding"/>
    <property type="evidence" value="ECO:0007669"/>
    <property type="project" value="UniProtKB-KW"/>
</dbReference>
<dbReference type="PANTHER" id="PTHR45888:SF4">
    <property type="entry name" value="PHD FINGER PROTEIN 10"/>
    <property type="match status" value="1"/>
</dbReference>
<evidence type="ECO:0000256" key="11">
    <source>
        <dbReference type="SAM" id="MobiDB-lite"/>
    </source>
</evidence>
<dbReference type="InterPro" id="IPR046341">
    <property type="entry name" value="SET_dom_sf"/>
</dbReference>
<feature type="region of interest" description="Disordered" evidence="11">
    <location>
        <begin position="817"/>
        <end position="862"/>
    </location>
</feature>
<reference evidence="14" key="1">
    <citation type="submission" date="2022-07" db="EMBL/GenBank/DDBJ databases">
        <title>Phylogenomic reconstructions and comparative analyses of Kickxellomycotina fungi.</title>
        <authorList>
            <person name="Reynolds N.K."/>
            <person name="Stajich J.E."/>
            <person name="Barry K."/>
            <person name="Grigoriev I.V."/>
            <person name="Crous P."/>
            <person name="Smith M.E."/>
        </authorList>
    </citation>
    <scope>NUCLEOTIDE SEQUENCE</scope>
    <source>
        <strain evidence="14">RSA 1196</strain>
    </source>
</reference>
<keyword evidence="2" id="KW-0479">Metal-binding</keyword>
<dbReference type="Pfam" id="PF00628">
    <property type="entry name" value="PHD"/>
    <property type="match status" value="1"/>
</dbReference>
<keyword evidence="4 10" id="KW-0863">Zinc-finger</keyword>
<keyword evidence="15" id="KW-1185">Reference proteome</keyword>
<evidence type="ECO:0000256" key="8">
    <source>
        <dbReference type="ARBA" id="ARBA00023163"/>
    </source>
</evidence>
<feature type="region of interest" description="Disordered" evidence="11">
    <location>
        <begin position="1508"/>
        <end position="1576"/>
    </location>
</feature>
<feature type="compositionally biased region" description="Polar residues" evidence="11">
    <location>
        <begin position="1508"/>
        <end position="1527"/>
    </location>
</feature>
<name>A0A9W8ARE9_9FUNG</name>
<keyword evidence="6" id="KW-0156">Chromatin regulator</keyword>
<dbReference type="Gene3D" id="3.30.40.10">
    <property type="entry name" value="Zinc/RING finger domain, C3HC4 (zinc finger)"/>
    <property type="match status" value="3"/>
</dbReference>
<dbReference type="PANTHER" id="PTHR45888">
    <property type="entry name" value="HL01030P-RELATED"/>
    <property type="match status" value="1"/>
</dbReference>
<evidence type="ECO:0000256" key="3">
    <source>
        <dbReference type="ARBA" id="ARBA00022737"/>
    </source>
</evidence>
<protein>
    <submittedName>
        <fullName evidence="14">Uncharacterized protein</fullName>
    </submittedName>
</protein>
<feature type="region of interest" description="Disordered" evidence="11">
    <location>
        <begin position="155"/>
        <end position="180"/>
    </location>
</feature>
<keyword evidence="7" id="KW-0805">Transcription regulation</keyword>
<feature type="region of interest" description="Disordered" evidence="11">
    <location>
        <begin position="1756"/>
        <end position="1813"/>
    </location>
</feature>
<dbReference type="PROSITE" id="PS50016">
    <property type="entry name" value="ZF_PHD_2"/>
    <property type="match status" value="2"/>
</dbReference>
<dbReference type="SMART" id="SM00317">
    <property type="entry name" value="SET"/>
    <property type="match status" value="1"/>
</dbReference>
<feature type="region of interest" description="Disordered" evidence="11">
    <location>
        <begin position="1087"/>
        <end position="1110"/>
    </location>
</feature>
<dbReference type="InterPro" id="IPR001965">
    <property type="entry name" value="Znf_PHD"/>
</dbReference>
<dbReference type="Proteomes" id="UP001150925">
    <property type="component" value="Unassembled WGS sequence"/>
</dbReference>
<dbReference type="SMART" id="SM00249">
    <property type="entry name" value="PHD"/>
    <property type="match status" value="3"/>
</dbReference>
<proteinExistence type="predicted"/>
<dbReference type="PROSITE" id="PS51805">
    <property type="entry name" value="EPHD"/>
    <property type="match status" value="1"/>
</dbReference>
<dbReference type="InterPro" id="IPR001214">
    <property type="entry name" value="SET_dom"/>
</dbReference>
<feature type="domain" description="PHD-type" evidence="12">
    <location>
        <begin position="556"/>
        <end position="617"/>
    </location>
</feature>
<dbReference type="SUPFAM" id="SSF82199">
    <property type="entry name" value="SET domain"/>
    <property type="match status" value="1"/>
</dbReference>
<gene>
    <name evidence="14" type="ORF">IWQ62_001955</name>
</gene>
<evidence type="ECO:0000256" key="9">
    <source>
        <dbReference type="ARBA" id="ARBA00023242"/>
    </source>
</evidence>
<evidence type="ECO:0000256" key="6">
    <source>
        <dbReference type="ARBA" id="ARBA00022853"/>
    </source>
</evidence>
<evidence type="ECO:0000259" key="12">
    <source>
        <dbReference type="PROSITE" id="PS50016"/>
    </source>
</evidence>
<evidence type="ECO:0000256" key="1">
    <source>
        <dbReference type="ARBA" id="ARBA00004123"/>
    </source>
</evidence>
<organism evidence="14 15">
    <name type="scientific">Dispira parvispora</name>
    <dbReference type="NCBI Taxonomy" id="1520584"/>
    <lineage>
        <taxon>Eukaryota</taxon>
        <taxon>Fungi</taxon>
        <taxon>Fungi incertae sedis</taxon>
        <taxon>Zoopagomycota</taxon>
        <taxon>Kickxellomycotina</taxon>
        <taxon>Dimargaritomycetes</taxon>
        <taxon>Dimargaritales</taxon>
        <taxon>Dimargaritaceae</taxon>
        <taxon>Dispira</taxon>
    </lineage>
</organism>
<feature type="compositionally biased region" description="Basic and acidic residues" evidence="11">
    <location>
        <begin position="1087"/>
        <end position="1099"/>
    </location>
</feature>
<feature type="domain" description="PHD-type" evidence="12">
    <location>
        <begin position="448"/>
        <end position="503"/>
    </location>
</feature>